<accession>A0A547PCS9</accession>
<comment type="caution">
    <text evidence="3">The sequence shown here is derived from an EMBL/GenBank/DDBJ whole genome shotgun (WGS) entry which is preliminary data.</text>
</comment>
<evidence type="ECO:0000256" key="1">
    <source>
        <dbReference type="SAM" id="SignalP"/>
    </source>
</evidence>
<protein>
    <submittedName>
        <fullName evidence="3">DUF11 domain-containing protein</fullName>
    </submittedName>
</protein>
<evidence type="ECO:0000313" key="4">
    <source>
        <dbReference type="Proteomes" id="UP000316343"/>
    </source>
</evidence>
<proteinExistence type="predicted"/>
<feature type="signal peptide" evidence="1">
    <location>
        <begin position="1"/>
        <end position="33"/>
    </location>
</feature>
<keyword evidence="1" id="KW-0732">Signal</keyword>
<dbReference type="Pfam" id="PF01345">
    <property type="entry name" value="DUF11"/>
    <property type="match status" value="1"/>
</dbReference>
<dbReference type="AlphaFoldDB" id="A0A547PCS9"/>
<keyword evidence="4" id="KW-1185">Reference proteome</keyword>
<dbReference type="Proteomes" id="UP000316343">
    <property type="component" value="Unassembled WGS sequence"/>
</dbReference>
<evidence type="ECO:0000259" key="2">
    <source>
        <dbReference type="Pfam" id="PF01345"/>
    </source>
</evidence>
<dbReference type="InterPro" id="IPR001434">
    <property type="entry name" value="OmcB-like_DUF11"/>
</dbReference>
<reference evidence="3 4" key="1">
    <citation type="submission" date="2019-06" db="EMBL/GenBank/DDBJ databases">
        <title>Erythrobacter insulae sp. nov., isolated from a tidal flat.</title>
        <authorList>
            <person name="Yoon J.-H."/>
        </authorList>
    </citation>
    <scope>NUCLEOTIDE SEQUENCE [LARGE SCALE GENOMIC DNA]</scope>
    <source>
        <strain evidence="3 4">JBTF-M21</strain>
    </source>
</reference>
<name>A0A547PCS9_9SPHN</name>
<feature type="chain" id="PRO_5022151199" evidence="1">
    <location>
        <begin position="34"/>
        <end position="431"/>
    </location>
</feature>
<gene>
    <name evidence="3" type="ORF">FGU71_08815</name>
</gene>
<sequence length="431" mass="43767">MQRMSHISWNSIGRVGKTAAMAAALGATSVCFADEAAAQTTTFTTQSVPDTWTAVYADADGRTITVTMQPRDGSCAAINALGTIGSYATSSVAACDRAIRITYVTSGFLVQEIRINDIDDMDGTGPRDGVAMTVPGTWSSSTIEVHSFAAPPLFANQAARLTAAGGVGTFIANAAGDNPVNEAATFTMAAPTNTFTMLHDDVQDGRDALFNFDLNGMTITTAEGNILTVDDSGSIASTTGGTNVLNVYDGDTLNGVAAAPINTDVSLVSGTTLQQGITFDAATGEVSVAAGTPVGEYSFDYEICEVGFAANCETGTATVTVTGNVDLDITKTNTPGVNGEIDQATDTVLAGSNTTYTVIVTNNGPNPVNGAVVSDTPGSGITCDGATPITLTGSGVPAGSYTFADISGVGISLETLSTGQSTTLSYSCQVN</sequence>
<evidence type="ECO:0000313" key="3">
    <source>
        <dbReference type="EMBL" id="TRD11946.1"/>
    </source>
</evidence>
<organism evidence="3 4">
    <name type="scientific">Erythrobacter insulae</name>
    <dbReference type="NCBI Taxonomy" id="2584124"/>
    <lineage>
        <taxon>Bacteria</taxon>
        <taxon>Pseudomonadati</taxon>
        <taxon>Pseudomonadota</taxon>
        <taxon>Alphaproteobacteria</taxon>
        <taxon>Sphingomonadales</taxon>
        <taxon>Erythrobacteraceae</taxon>
        <taxon>Erythrobacter/Porphyrobacter group</taxon>
        <taxon>Erythrobacter</taxon>
    </lineage>
</organism>
<dbReference type="EMBL" id="VHJK01000001">
    <property type="protein sequence ID" value="TRD11946.1"/>
    <property type="molecule type" value="Genomic_DNA"/>
</dbReference>
<feature type="domain" description="DUF11" evidence="2">
    <location>
        <begin position="344"/>
        <end position="430"/>
    </location>
</feature>
<dbReference type="OrthoDB" id="5400913at2"/>